<dbReference type="PANTHER" id="PTHR47691">
    <property type="entry name" value="REGULATOR-RELATED"/>
    <property type="match status" value="1"/>
</dbReference>
<accession>A0ABP5KW57</accession>
<evidence type="ECO:0008006" key="4">
    <source>
        <dbReference type="Google" id="ProtNLM"/>
    </source>
</evidence>
<name>A0ABP5KW57_9ACTN</name>
<proteinExistence type="predicted"/>
<keyword evidence="3" id="KW-1185">Reference proteome</keyword>
<sequence>MRAKFEDSYRALPPDAARLLRLLGLQPGDDFGPAAAAVLADVPEAGARDLLRTLAEHGLVDDAGGGRYRLRGPVGDYAREWSAREDTGQERDAALHRVLDHYLAGGASGEAGLQAEGLALLHRERWTEAAEALEEGLRLAERDGDRRTVLLARHNLARALLETGALDRAIRLLGPLPDEFAALSDDHDRARALTTLGEAYLRAGRPVAATNFFGQALEIVRGEESAEQEGDAFVHIADAARERGDAAAEAAALDHALALYQKVPTPKADQLQRRRNNLNP</sequence>
<dbReference type="SUPFAM" id="SSF48452">
    <property type="entry name" value="TPR-like"/>
    <property type="match status" value="1"/>
</dbReference>
<keyword evidence="1" id="KW-0802">TPR repeat</keyword>
<organism evidence="2 3">
    <name type="scientific">Actinomadura napierensis</name>
    <dbReference type="NCBI Taxonomy" id="267854"/>
    <lineage>
        <taxon>Bacteria</taxon>
        <taxon>Bacillati</taxon>
        <taxon>Actinomycetota</taxon>
        <taxon>Actinomycetes</taxon>
        <taxon>Streptosporangiales</taxon>
        <taxon>Thermomonosporaceae</taxon>
        <taxon>Actinomadura</taxon>
    </lineage>
</organism>
<dbReference type="Gene3D" id="1.25.40.10">
    <property type="entry name" value="Tetratricopeptide repeat domain"/>
    <property type="match status" value="1"/>
</dbReference>
<dbReference type="RefSeq" id="WP_344267567.1">
    <property type="nucleotide sequence ID" value="NZ_BAAAMR010000026.1"/>
</dbReference>
<dbReference type="InterPro" id="IPR019734">
    <property type="entry name" value="TPR_rpt"/>
</dbReference>
<feature type="repeat" description="TPR" evidence="1">
    <location>
        <begin position="190"/>
        <end position="223"/>
    </location>
</feature>
<dbReference type="Proteomes" id="UP001501020">
    <property type="component" value="Unassembled WGS sequence"/>
</dbReference>
<evidence type="ECO:0000256" key="1">
    <source>
        <dbReference type="PROSITE-ProRule" id="PRU00339"/>
    </source>
</evidence>
<gene>
    <name evidence="2" type="ORF">GCM10009727_33980</name>
</gene>
<protein>
    <recommendedName>
        <fullName evidence="4">Tetratricopeptide repeat protein</fullName>
    </recommendedName>
</protein>
<reference evidence="3" key="1">
    <citation type="journal article" date="2019" name="Int. J. Syst. Evol. Microbiol.">
        <title>The Global Catalogue of Microorganisms (GCM) 10K type strain sequencing project: providing services to taxonomists for standard genome sequencing and annotation.</title>
        <authorList>
            <consortium name="The Broad Institute Genomics Platform"/>
            <consortium name="The Broad Institute Genome Sequencing Center for Infectious Disease"/>
            <person name="Wu L."/>
            <person name="Ma J."/>
        </authorList>
    </citation>
    <scope>NUCLEOTIDE SEQUENCE [LARGE SCALE GENOMIC DNA]</scope>
    <source>
        <strain evidence="3">JCM 13850</strain>
    </source>
</reference>
<dbReference type="EMBL" id="BAAAMR010000026">
    <property type="protein sequence ID" value="GAA2138273.1"/>
    <property type="molecule type" value="Genomic_DNA"/>
</dbReference>
<dbReference type="PANTHER" id="PTHR47691:SF3">
    <property type="entry name" value="HTH-TYPE TRANSCRIPTIONAL REGULATOR RV0890C-RELATED"/>
    <property type="match status" value="1"/>
</dbReference>
<dbReference type="PROSITE" id="PS50005">
    <property type="entry name" value="TPR"/>
    <property type="match status" value="1"/>
</dbReference>
<evidence type="ECO:0000313" key="2">
    <source>
        <dbReference type="EMBL" id="GAA2138273.1"/>
    </source>
</evidence>
<evidence type="ECO:0000313" key="3">
    <source>
        <dbReference type="Proteomes" id="UP001501020"/>
    </source>
</evidence>
<comment type="caution">
    <text evidence="2">The sequence shown here is derived from an EMBL/GenBank/DDBJ whole genome shotgun (WGS) entry which is preliminary data.</text>
</comment>
<dbReference type="InterPro" id="IPR011990">
    <property type="entry name" value="TPR-like_helical_dom_sf"/>
</dbReference>
<dbReference type="SMART" id="SM00028">
    <property type="entry name" value="TPR"/>
    <property type="match status" value="3"/>
</dbReference>